<proteinExistence type="predicted"/>
<dbReference type="EMBL" id="KB932201">
    <property type="protein sequence ID" value="KCV72887.1"/>
    <property type="molecule type" value="Genomic_DNA"/>
</dbReference>
<evidence type="ECO:0000313" key="3">
    <source>
        <dbReference type="Proteomes" id="UP000030693"/>
    </source>
</evidence>
<organism evidence="2">
    <name type="scientific">Fonticula alba</name>
    <name type="common">Slime mold</name>
    <dbReference type="NCBI Taxonomy" id="691883"/>
    <lineage>
        <taxon>Eukaryota</taxon>
        <taxon>Rotosphaerida</taxon>
        <taxon>Fonticulaceae</taxon>
        <taxon>Fonticula</taxon>
    </lineage>
</organism>
<keyword evidence="3" id="KW-1185">Reference proteome</keyword>
<dbReference type="GO" id="GO:0031146">
    <property type="term" value="P:SCF-dependent proteasomal ubiquitin-dependent protein catabolic process"/>
    <property type="evidence" value="ECO:0007669"/>
    <property type="project" value="TreeGrafter"/>
</dbReference>
<reference evidence="2" key="1">
    <citation type="submission" date="2013-04" db="EMBL/GenBank/DDBJ databases">
        <title>The Genome Sequence of Fonticula alba ATCC 38817.</title>
        <authorList>
            <consortium name="The Broad Institute Genomics Platform"/>
            <person name="Russ C."/>
            <person name="Cuomo C."/>
            <person name="Burger G."/>
            <person name="Gray M.W."/>
            <person name="Holland P.W.H."/>
            <person name="King N."/>
            <person name="Lang F.B.F."/>
            <person name="Roger A.J."/>
            <person name="Ruiz-Trillo I."/>
            <person name="Brown M."/>
            <person name="Walker B."/>
            <person name="Young S."/>
            <person name="Zeng Q."/>
            <person name="Gargeya S."/>
            <person name="Fitzgerald M."/>
            <person name="Haas B."/>
            <person name="Abouelleil A."/>
            <person name="Allen A.W."/>
            <person name="Alvarado L."/>
            <person name="Arachchi H.M."/>
            <person name="Berlin A.M."/>
            <person name="Chapman S.B."/>
            <person name="Gainer-Dewar J."/>
            <person name="Goldberg J."/>
            <person name="Griggs A."/>
            <person name="Gujja S."/>
            <person name="Hansen M."/>
            <person name="Howarth C."/>
            <person name="Imamovic A."/>
            <person name="Ireland A."/>
            <person name="Larimer J."/>
            <person name="McCowan C."/>
            <person name="Murphy C."/>
            <person name="Pearson M."/>
            <person name="Poon T.W."/>
            <person name="Priest M."/>
            <person name="Roberts A."/>
            <person name="Saif S."/>
            <person name="Shea T."/>
            <person name="Sisk P."/>
            <person name="Sykes S."/>
            <person name="Wortman J."/>
            <person name="Nusbaum C."/>
            <person name="Birren B."/>
        </authorList>
    </citation>
    <scope>NUCLEOTIDE SEQUENCE [LARGE SCALE GENOMIC DNA]</scope>
    <source>
        <strain evidence="2">ATCC 38817</strain>
    </source>
</reference>
<dbReference type="InterPro" id="IPR032675">
    <property type="entry name" value="LRR_dom_sf"/>
</dbReference>
<dbReference type="GeneID" id="20525183"/>
<feature type="region of interest" description="Disordered" evidence="1">
    <location>
        <begin position="162"/>
        <end position="192"/>
    </location>
</feature>
<sequence>MEATNPIKEAYAYLRYQANNFFLPAYVLCAEALWQFDSFEEASECLAFAQATAIRRPEVVQLPPAEDGPNGPYAGDRYTPAGLIQNAPVVERLALLVRTHRQHTGPASAALLDAVAGLTPDARDAFPLRPSPDQLQASRRQAQIRLTQSLAHCFAFIGPSSTASGRRRPAAAAPMSSSSRPGDGAPATNRLGLRPILTAKRLRTIAPASTQTSILSFARPAAVESPDADPQAAGGSEVGEDTAVSPSLALAPGGSNYLDQLTSETILQIAAWLSTSDRQNLVRAYPQFEQLIEGHFSDPRFFCFNDERSKAIFRQKSNWIQRVSIPNTITRISLSNTIGKWVLQCLQASRPNLVHLEEIDVSDLRATELELGDILLRLVRTSGSPNGKLRVLNANNTDLSLSVLSELATAAGGSLTKLSIRRCPIIFSTLEVDDRWHHIRKSGFLRNLRDLDVSSNNNAKDGHLQNFLRPYRQEDGTLISHLERLVIFQCFRISLRVLLWFALPQCQYSLQEVCITPKDSMTNSPPLEDLSDVIACTQNTLSQIWISCCLAANPSLLQAIGTYLGPRVNLTGVVSANSSPTSIPRPLDSTGMPFFKFLSVLALQNARFCNDETLPVLAPALHLLTKLIINDATFTKVGLRRTILDVHRHAVQTMERLQHMDMVNMRGLPRSDIHAKGFVLFPNLEQLDFKSCAGFCDESMHLMFGLTLAEDGQRLPIIPGLATNGHNSPLPQLVDVNLNQTPITMAGVRVLASRQRSCLQRLALMFLHPCSDPTRTISIDRVRSAVGPGCKILLDNVDDDD</sequence>
<feature type="compositionally biased region" description="Low complexity" evidence="1">
    <location>
        <begin position="162"/>
        <end position="182"/>
    </location>
</feature>
<dbReference type="RefSeq" id="XP_009492588.1">
    <property type="nucleotide sequence ID" value="XM_009494313.1"/>
</dbReference>
<accession>A0A058ZHC9</accession>
<gene>
    <name evidence="2" type="ORF">H696_00458</name>
</gene>
<dbReference type="SUPFAM" id="SSF52047">
    <property type="entry name" value="RNI-like"/>
    <property type="match status" value="1"/>
</dbReference>
<protein>
    <submittedName>
        <fullName evidence="2">Uncharacterized protein</fullName>
    </submittedName>
</protein>
<dbReference type="Gene3D" id="3.80.10.10">
    <property type="entry name" value="Ribonuclease Inhibitor"/>
    <property type="match status" value="1"/>
</dbReference>
<dbReference type="PANTHER" id="PTHR13318">
    <property type="entry name" value="PARTNER OF PAIRED, ISOFORM B-RELATED"/>
    <property type="match status" value="1"/>
</dbReference>
<dbReference type="AlphaFoldDB" id="A0A058ZHC9"/>
<feature type="region of interest" description="Disordered" evidence="1">
    <location>
        <begin position="220"/>
        <end position="244"/>
    </location>
</feature>
<dbReference type="GO" id="GO:0019005">
    <property type="term" value="C:SCF ubiquitin ligase complex"/>
    <property type="evidence" value="ECO:0007669"/>
    <property type="project" value="TreeGrafter"/>
</dbReference>
<name>A0A058ZHC9_FONAL</name>
<evidence type="ECO:0000313" key="2">
    <source>
        <dbReference type="EMBL" id="KCV72887.1"/>
    </source>
</evidence>
<evidence type="ECO:0000256" key="1">
    <source>
        <dbReference type="SAM" id="MobiDB-lite"/>
    </source>
</evidence>
<dbReference type="Proteomes" id="UP000030693">
    <property type="component" value="Unassembled WGS sequence"/>
</dbReference>